<evidence type="ECO:0000313" key="6">
    <source>
        <dbReference type="Proteomes" id="UP000304900"/>
    </source>
</evidence>
<accession>A0A4U6CX64</accession>
<feature type="domain" description="AB hydrolase-1" evidence="4">
    <location>
        <begin position="33"/>
        <end position="293"/>
    </location>
</feature>
<dbReference type="SUPFAM" id="SSF53474">
    <property type="entry name" value="alpha/beta-Hydrolases"/>
    <property type="match status" value="1"/>
</dbReference>
<dbReference type="GO" id="GO:0008233">
    <property type="term" value="F:peptidase activity"/>
    <property type="evidence" value="ECO:0007669"/>
    <property type="project" value="InterPro"/>
</dbReference>
<dbReference type="Pfam" id="PF00561">
    <property type="entry name" value="Abhydrolase_1"/>
    <property type="match status" value="1"/>
</dbReference>
<dbReference type="AlphaFoldDB" id="A0A4U6CX64"/>
<evidence type="ECO:0000313" key="5">
    <source>
        <dbReference type="EMBL" id="TKT89379.1"/>
    </source>
</evidence>
<dbReference type="InterPro" id="IPR002410">
    <property type="entry name" value="Peptidase_S33"/>
</dbReference>
<proteinExistence type="inferred from homology"/>
<dbReference type="RefSeq" id="WP_137342516.1">
    <property type="nucleotide sequence ID" value="NZ_SZVO01000012.1"/>
</dbReference>
<comment type="similarity">
    <text evidence="1">Belongs to the peptidase S33 family.</text>
</comment>
<dbReference type="GO" id="GO:0006508">
    <property type="term" value="P:proteolysis"/>
    <property type="evidence" value="ECO:0007669"/>
    <property type="project" value="InterPro"/>
</dbReference>
<dbReference type="InterPro" id="IPR050266">
    <property type="entry name" value="AB_hydrolase_sf"/>
</dbReference>
<dbReference type="EMBL" id="SZVO01000012">
    <property type="protein sequence ID" value="TKT89379.1"/>
    <property type="molecule type" value="Genomic_DNA"/>
</dbReference>
<dbReference type="PANTHER" id="PTHR43798">
    <property type="entry name" value="MONOACYLGLYCEROL LIPASE"/>
    <property type="match status" value="1"/>
</dbReference>
<dbReference type="Gene3D" id="3.40.50.1820">
    <property type="entry name" value="alpha/beta hydrolase"/>
    <property type="match status" value="1"/>
</dbReference>
<keyword evidence="3" id="KW-0732">Signal</keyword>
<reference evidence="5 6" key="1">
    <citation type="submission" date="2019-05" db="EMBL/GenBank/DDBJ databases">
        <title>Dyadobacter AR-3-8 sp. nov., isolated from arctic soil.</title>
        <authorList>
            <person name="Chaudhary D.K."/>
        </authorList>
    </citation>
    <scope>NUCLEOTIDE SEQUENCE [LARGE SCALE GENOMIC DNA]</scope>
    <source>
        <strain evidence="5 6">AR-3-8</strain>
    </source>
</reference>
<comment type="caution">
    <text evidence="5">The sequence shown here is derived from an EMBL/GenBank/DDBJ whole genome shotgun (WGS) entry which is preliminary data.</text>
</comment>
<evidence type="ECO:0000259" key="4">
    <source>
        <dbReference type="Pfam" id="PF00561"/>
    </source>
</evidence>
<feature type="signal peptide" evidence="3">
    <location>
        <begin position="1"/>
        <end position="19"/>
    </location>
</feature>
<organism evidence="5 6">
    <name type="scientific">Dyadobacter frigoris</name>
    <dbReference type="NCBI Taxonomy" id="2576211"/>
    <lineage>
        <taxon>Bacteria</taxon>
        <taxon>Pseudomonadati</taxon>
        <taxon>Bacteroidota</taxon>
        <taxon>Cytophagia</taxon>
        <taxon>Cytophagales</taxon>
        <taxon>Spirosomataceae</taxon>
        <taxon>Dyadobacter</taxon>
    </lineage>
</organism>
<protein>
    <submittedName>
        <fullName evidence="5">Alpha/beta hydrolase</fullName>
    </submittedName>
</protein>
<feature type="chain" id="PRO_5020315166" evidence="3">
    <location>
        <begin position="20"/>
        <end position="307"/>
    </location>
</feature>
<evidence type="ECO:0000256" key="3">
    <source>
        <dbReference type="SAM" id="SignalP"/>
    </source>
</evidence>
<dbReference type="Proteomes" id="UP000304900">
    <property type="component" value="Unassembled WGS sequence"/>
</dbReference>
<dbReference type="OrthoDB" id="9796770at2"/>
<sequence length="307" mass="35125">MKKISTLLFLFLTISFVNGQTLYSKAFGNSKNKPLIFLHGGPGNSSVYFEATTAQKLADKGFYVIIYDRRGEGRSKDTEAKMNFREYFEDLNSLYKKYRLTKATLIGFSFGGLVTAQFAEKYPKKIKSIVLVSALVSQQESYNTILRTTKAIYEKNGDNANLQDLALIEKMDKNTLEYRTACFKHATLNSYFKLKNPNQEAIEMYASYDTDPLITKYVKNEQAVPTFWKNEPLKNIDVSSSLKKIRSKNISIYALNGRQDGIFCEEQMADLRKIIGNDHVKYIDNSSHTLFIDQQAVFLSSVQNWIK</sequence>
<evidence type="ECO:0000256" key="2">
    <source>
        <dbReference type="ARBA" id="ARBA00022801"/>
    </source>
</evidence>
<keyword evidence="6" id="KW-1185">Reference proteome</keyword>
<gene>
    <name evidence="5" type="ORF">FDK13_23815</name>
</gene>
<name>A0A4U6CX64_9BACT</name>
<dbReference type="PRINTS" id="PR00793">
    <property type="entry name" value="PROAMNOPTASE"/>
</dbReference>
<keyword evidence="2 5" id="KW-0378">Hydrolase</keyword>
<dbReference type="InterPro" id="IPR000073">
    <property type="entry name" value="AB_hydrolase_1"/>
</dbReference>
<dbReference type="InterPro" id="IPR029058">
    <property type="entry name" value="AB_hydrolase_fold"/>
</dbReference>
<dbReference type="PRINTS" id="PR00111">
    <property type="entry name" value="ABHYDROLASE"/>
</dbReference>
<evidence type="ECO:0000256" key="1">
    <source>
        <dbReference type="ARBA" id="ARBA00010088"/>
    </source>
</evidence>